<dbReference type="Gene3D" id="3.30.470.20">
    <property type="entry name" value="ATP-grasp fold, B domain"/>
    <property type="match status" value="1"/>
</dbReference>
<dbReference type="EMBL" id="JAAVJC010000171">
    <property type="protein sequence ID" value="NJQ16604.1"/>
    <property type="molecule type" value="Genomic_DNA"/>
</dbReference>
<proteinExistence type="inferred from homology"/>
<evidence type="ECO:0000256" key="4">
    <source>
        <dbReference type="ARBA" id="ARBA00022598"/>
    </source>
</evidence>
<dbReference type="Pfam" id="PF07478">
    <property type="entry name" value="Dala_Dala_lig_C"/>
    <property type="match status" value="1"/>
</dbReference>
<accession>A0ABX1CBW6</accession>
<dbReference type="NCBIfam" id="NF002528">
    <property type="entry name" value="PRK01966.1-4"/>
    <property type="match status" value="1"/>
</dbReference>
<dbReference type="SUPFAM" id="SSF52440">
    <property type="entry name" value="PreATP-grasp domain"/>
    <property type="match status" value="1"/>
</dbReference>
<protein>
    <recommendedName>
        <fullName evidence="13">D-alanine--D-alanine ligase</fullName>
        <ecNumber evidence="13">6.3.2.4</ecNumber>
    </recommendedName>
    <alternativeName>
        <fullName evidence="13">D-Ala-D-Ala ligase</fullName>
    </alternativeName>
    <alternativeName>
        <fullName evidence="13">D-alanylalanine synthetase</fullName>
    </alternativeName>
</protein>
<dbReference type="InterPro" id="IPR000291">
    <property type="entry name" value="D-Ala_lig_Van_CS"/>
</dbReference>
<dbReference type="EC" id="6.3.2.4" evidence="13"/>
<dbReference type="Pfam" id="PF01820">
    <property type="entry name" value="Dala_Dala_lig_N"/>
    <property type="match status" value="1"/>
</dbReference>
<dbReference type="InterPro" id="IPR011095">
    <property type="entry name" value="Dala_Dala_lig_C"/>
</dbReference>
<evidence type="ECO:0000256" key="12">
    <source>
        <dbReference type="ARBA" id="ARBA00023316"/>
    </source>
</evidence>
<dbReference type="GO" id="GO:0008716">
    <property type="term" value="F:D-alanine-D-alanine ligase activity"/>
    <property type="evidence" value="ECO:0007669"/>
    <property type="project" value="UniProtKB-EC"/>
</dbReference>
<evidence type="ECO:0000313" key="17">
    <source>
        <dbReference type="EMBL" id="NJQ16604.1"/>
    </source>
</evidence>
<evidence type="ECO:0000256" key="5">
    <source>
        <dbReference type="ARBA" id="ARBA00022723"/>
    </source>
</evidence>
<comment type="cofactor">
    <cofactor evidence="2">
        <name>Mg(2+)</name>
        <dbReference type="ChEBI" id="CHEBI:18420"/>
    </cofactor>
</comment>
<dbReference type="Gene3D" id="3.40.50.20">
    <property type="match status" value="1"/>
</dbReference>
<evidence type="ECO:0000259" key="16">
    <source>
        <dbReference type="PROSITE" id="PS50975"/>
    </source>
</evidence>
<comment type="catalytic activity">
    <reaction evidence="13">
        <text>2 D-alanine + ATP = D-alanyl-D-alanine + ADP + phosphate + H(+)</text>
        <dbReference type="Rhea" id="RHEA:11224"/>
        <dbReference type="ChEBI" id="CHEBI:15378"/>
        <dbReference type="ChEBI" id="CHEBI:30616"/>
        <dbReference type="ChEBI" id="CHEBI:43474"/>
        <dbReference type="ChEBI" id="CHEBI:57416"/>
        <dbReference type="ChEBI" id="CHEBI:57822"/>
        <dbReference type="ChEBI" id="CHEBI:456216"/>
        <dbReference type="EC" id="6.3.2.4"/>
    </reaction>
</comment>
<dbReference type="PROSITE" id="PS00843">
    <property type="entry name" value="DALA_DALA_LIGASE_1"/>
    <property type="match status" value="1"/>
</dbReference>
<organism evidence="17 18">
    <name type="scientific">Streptomyces bohaiensis</name>
    <dbReference type="NCBI Taxonomy" id="1431344"/>
    <lineage>
        <taxon>Bacteria</taxon>
        <taxon>Bacillati</taxon>
        <taxon>Actinomycetota</taxon>
        <taxon>Actinomycetes</taxon>
        <taxon>Kitasatosporales</taxon>
        <taxon>Streptomycetaceae</taxon>
        <taxon>Streptomyces</taxon>
    </lineage>
</organism>
<dbReference type="NCBIfam" id="TIGR01205">
    <property type="entry name" value="D_ala_D_alaTIGR"/>
    <property type="match status" value="1"/>
</dbReference>
<evidence type="ECO:0000256" key="14">
    <source>
        <dbReference type="PROSITE-ProRule" id="PRU00409"/>
    </source>
</evidence>
<feature type="compositionally biased region" description="Low complexity" evidence="15">
    <location>
        <begin position="16"/>
        <end position="38"/>
    </location>
</feature>
<dbReference type="InterPro" id="IPR005905">
    <property type="entry name" value="D_ala_D_ala"/>
</dbReference>
<dbReference type="InterPro" id="IPR013815">
    <property type="entry name" value="ATP_grasp_subdomain_1"/>
</dbReference>
<evidence type="ECO:0000256" key="9">
    <source>
        <dbReference type="ARBA" id="ARBA00022960"/>
    </source>
</evidence>
<keyword evidence="18" id="KW-1185">Reference proteome</keyword>
<keyword evidence="9 13" id="KW-0133">Cell shape</keyword>
<dbReference type="RefSeq" id="WP_168089326.1">
    <property type="nucleotide sequence ID" value="NZ_JAAVJC010000171.1"/>
</dbReference>
<keyword evidence="6 14" id="KW-0547">Nucleotide-binding</keyword>
<keyword evidence="5" id="KW-0479">Metal-binding</keyword>
<evidence type="ECO:0000313" key="18">
    <source>
        <dbReference type="Proteomes" id="UP000727056"/>
    </source>
</evidence>
<keyword evidence="11" id="KW-0464">Manganese</keyword>
<comment type="similarity">
    <text evidence="3 13">Belongs to the D-alanine--D-alanine ligase family.</text>
</comment>
<evidence type="ECO:0000256" key="2">
    <source>
        <dbReference type="ARBA" id="ARBA00001946"/>
    </source>
</evidence>
<gene>
    <name evidence="13" type="primary">ddl</name>
    <name evidence="17" type="ORF">HCN52_17090</name>
</gene>
<evidence type="ECO:0000256" key="15">
    <source>
        <dbReference type="SAM" id="MobiDB-lite"/>
    </source>
</evidence>
<evidence type="ECO:0000256" key="7">
    <source>
        <dbReference type="ARBA" id="ARBA00022840"/>
    </source>
</evidence>
<dbReference type="HAMAP" id="MF_00047">
    <property type="entry name" value="Dala_Dala_lig"/>
    <property type="match status" value="1"/>
</dbReference>
<evidence type="ECO:0000256" key="6">
    <source>
        <dbReference type="ARBA" id="ARBA00022741"/>
    </source>
</evidence>
<dbReference type="PROSITE" id="PS00844">
    <property type="entry name" value="DALA_DALA_LIGASE_2"/>
    <property type="match status" value="1"/>
</dbReference>
<evidence type="ECO:0000256" key="13">
    <source>
        <dbReference type="HAMAP-Rule" id="MF_00047"/>
    </source>
</evidence>
<comment type="subcellular location">
    <subcellularLocation>
        <location evidence="13">Cytoplasm</location>
    </subcellularLocation>
</comment>
<dbReference type="PANTHER" id="PTHR23132:SF25">
    <property type="entry name" value="D-ALANINE--D-ALANINE LIGASE A"/>
    <property type="match status" value="1"/>
</dbReference>
<keyword evidence="4 13" id="KW-0436">Ligase</keyword>
<dbReference type="PROSITE" id="PS50975">
    <property type="entry name" value="ATP_GRASP"/>
    <property type="match status" value="1"/>
</dbReference>
<evidence type="ECO:0000256" key="11">
    <source>
        <dbReference type="ARBA" id="ARBA00023211"/>
    </source>
</evidence>
<comment type="pathway">
    <text evidence="13">Cell wall biogenesis; peptidoglycan biosynthesis.</text>
</comment>
<keyword evidence="8" id="KW-0460">Magnesium</keyword>
<dbReference type="SUPFAM" id="SSF56059">
    <property type="entry name" value="Glutathione synthetase ATP-binding domain-like"/>
    <property type="match status" value="1"/>
</dbReference>
<name>A0ABX1CBW6_9ACTN</name>
<dbReference type="Proteomes" id="UP000727056">
    <property type="component" value="Unassembled WGS sequence"/>
</dbReference>
<feature type="region of interest" description="Disordered" evidence="15">
    <location>
        <begin position="1"/>
        <end position="44"/>
    </location>
</feature>
<dbReference type="InterPro" id="IPR016185">
    <property type="entry name" value="PreATP-grasp_dom_sf"/>
</dbReference>
<dbReference type="InterPro" id="IPR011761">
    <property type="entry name" value="ATP-grasp"/>
</dbReference>
<evidence type="ECO:0000256" key="1">
    <source>
        <dbReference type="ARBA" id="ARBA00001936"/>
    </source>
</evidence>
<keyword evidence="7 14" id="KW-0067">ATP-binding</keyword>
<keyword evidence="13" id="KW-0963">Cytoplasm</keyword>
<keyword evidence="12 13" id="KW-0961">Cell wall biogenesis/degradation</keyword>
<evidence type="ECO:0000256" key="8">
    <source>
        <dbReference type="ARBA" id="ARBA00022842"/>
    </source>
</evidence>
<comment type="cofactor">
    <cofactor evidence="1">
        <name>Mn(2+)</name>
        <dbReference type="ChEBI" id="CHEBI:29035"/>
    </cofactor>
</comment>
<sequence length="368" mass="37977">MTASHLATADRSPVLSAAPESPTAVPTAVPAVGAAPRPASRRERPRVAVIGGGRNCEHEVSLATAASIRRALDADRWEVLGLTIGRDGVWHRVTDAGADAPLGEGPADSLAAALTLLADCDLAFPAVHGPLGEDGTLAGLLELAGLPYVGAGVRGGALAMDKWATKLVAVACGLSVAPGRVVTAEEIDRLVWDGPVVVKPVAAGSSHGVTLVRAADRLRPALDAALALDDRVLVEEVVQGREVDIAVLRRADGTLLTGPALEIGVPAGRLFDTGLKYEGAPDFRVPAELPPAALASMERAARQLFAALGCDGVARFDFFVTAEGRLVLNEVNTTPGMTEHSQVPLMFAAVGLPYPRLLDDLLAGADRA</sequence>
<dbReference type="PANTHER" id="PTHR23132">
    <property type="entry name" value="D-ALANINE--D-ALANINE LIGASE"/>
    <property type="match status" value="1"/>
</dbReference>
<dbReference type="Gene3D" id="3.30.1490.20">
    <property type="entry name" value="ATP-grasp fold, A domain"/>
    <property type="match status" value="1"/>
</dbReference>
<feature type="domain" description="ATP-grasp" evidence="16">
    <location>
        <begin position="166"/>
        <end position="363"/>
    </location>
</feature>
<dbReference type="PIRSF" id="PIRSF039102">
    <property type="entry name" value="Ddl/VanB"/>
    <property type="match status" value="1"/>
</dbReference>
<comment type="caution">
    <text evidence="17">The sequence shown here is derived from an EMBL/GenBank/DDBJ whole genome shotgun (WGS) entry which is preliminary data.</text>
</comment>
<keyword evidence="10 13" id="KW-0573">Peptidoglycan synthesis</keyword>
<reference evidence="17 18" key="1">
    <citation type="submission" date="2020-03" db="EMBL/GenBank/DDBJ databases">
        <title>Draft genome of Streptomyces sp. ventii, isolated from the Axial Seamount in the Pacific Ocean, and resequencing of the two type strains Streptomyces lonarensis strain NCL 716 and Streptomyces bohaiensis strain 11A07.</title>
        <authorList>
            <person name="Loughran R.M."/>
            <person name="Pfannmuller K.M."/>
            <person name="Wasson B.J."/>
            <person name="Deadmond M.C."/>
            <person name="Paddock B.E."/>
            <person name="Koyack M.J."/>
            <person name="Gallegos D.A."/>
            <person name="Mitchell E.A."/>
            <person name="Ushijima B."/>
            <person name="Saw J.H."/>
            <person name="Mcphail K.L."/>
            <person name="Videau P."/>
        </authorList>
    </citation>
    <scope>NUCLEOTIDE SEQUENCE [LARGE SCALE GENOMIC DNA]</scope>
    <source>
        <strain evidence="17 18">11A07</strain>
    </source>
</reference>
<dbReference type="InterPro" id="IPR011127">
    <property type="entry name" value="Dala_Dala_lig_N"/>
</dbReference>
<evidence type="ECO:0000256" key="3">
    <source>
        <dbReference type="ARBA" id="ARBA00010871"/>
    </source>
</evidence>
<comment type="function">
    <text evidence="13">Cell wall formation.</text>
</comment>
<evidence type="ECO:0000256" key="10">
    <source>
        <dbReference type="ARBA" id="ARBA00022984"/>
    </source>
</evidence>